<comment type="caution">
    <text evidence="1">The sequence shown here is derived from an EMBL/GenBank/DDBJ whole genome shotgun (WGS) entry which is preliminary data.</text>
</comment>
<dbReference type="RefSeq" id="WP_241410292.1">
    <property type="nucleotide sequence ID" value="NZ_JAKZGO010000003.1"/>
</dbReference>
<evidence type="ECO:0000313" key="1">
    <source>
        <dbReference type="EMBL" id="MCH7412744.1"/>
    </source>
</evidence>
<protein>
    <submittedName>
        <fullName evidence="1">TolB-like 6-bladed beta-propeller domain-containing protein</fullName>
    </submittedName>
</protein>
<organism evidence="1 2">
    <name type="scientific">Belliella alkalica</name>
    <dbReference type="NCBI Taxonomy" id="1730871"/>
    <lineage>
        <taxon>Bacteria</taxon>
        <taxon>Pseudomonadati</taxon>
        <taxon>Bacteroidota</taxon>
        <taxon>Cytophagia</taxon>
        <taxon>Cytophagales</taxon>
        <taxon>Cyclobacteriaceae</taxon>
        <taxon>Belliella</taxon>
    </lineage>
</organism>
<sequence>MKNYKNISLTILFFAFVLLPFLGCENTSDEQIYMTFDKVDYVIDFPNTFKLSESKTPQVDIVGLSDFTIFDSLLILGTKKSDGLWDLYSLPDYQPLGSFLKRGDGPEEFMQGPGASMKNKIVKESGQIIAYIYDFEKGSIKRFNISESIKSKELHLSTMEKILPPFLFDFVMLDSAEIFIREIGDFDTHQIRFIVNENNKKIEMPFLEKLNETAISKGKNINILSTIIKSSPLGNRLVEMPVFLNYINLYSPNGEFYKTICVGDKLFDISVVQEQEEWSWASHFSNVSVFDGFFGVVYHEEKRKKSPSILLFDLEGSPLAELELENHITSFDIDFNSMELYTFDSENDKFLKYNIQNVLSEIGLSKL</sequence>
<evidence type="ECO:0000313" key="2">
    <source>
        <dbReference type="Proteomes" id="UP001165430"/>
    </source>
</evidence>
<dbReference type="EMBL" id="JAKZGO010000003">
    <property type="protein sequence ID" value="MCH7412744.1"/>
    <property type="molecule type" value="Genomic_DNA"/>
</dbReference>
<name>A0ABS9V8J5_9BACT</name>
<keyword evidence="2" id="KW-1185">Reference proteome</keyword>
<reference evidence="1" key="1">
    <citation type="submission" date="2022-03" db="EMBL/GenBank/DDBJ databases">
        <title>De novo assembled genomes of Belliella spp. (Cyclobacteriaceae) strains.</title>
        <authorList>
            <person name="Szabo A."/>
            <person name="Korponai K."/>
            <person name="Felfoldi T."/>
        </authorList>
    </citation>
    <scope>NUCLEOTIDE SEQUENCE</scope>
    <source>
        <strain evidence="1">DSM 111903</strain>
    </source>
</reference>
<gene>
    <name evidence="1" type="ORF">MM213_04550</name>
</gene>
<accession>A0ABS9V8J5</accession>
<proteinExistence type="predicted"/>
<dbReference type="Pfam" id="PF15869">
    <property type="entry name" value="TolB_like"/>
    <property type="match status" value="1"/>
</dbReference>
<dbReference type="Proteomes" id="UP001165430">
    <property type="component" value="Unassembled WGS sequence"/>
</dbReference>